<accession>A0A3T0KQG5</accession>
<organism evidence="1 2">
    <name type="scientific">Peribacillus asahii</name>
    <dbReference type="NCBI Taxonomy" id="228899"/>
    <lineage>
        <taxon>Bacteria</taxon>
        <taxon>Bacillati</taxon>
        <taxon>Bacillota</taxon>
        <taxon>Bacilli</taxon>
        <taxon>Bacillales</taxon>
        <taxon>Bacillaceae</taxon>
        <taxon>Peribacillus</taxon>
    </lineage>
</organism>
<dbReference type="AlphaFoldDB" id="A0A3T0KQG5"/>
<name>A0A3T0KQG5_9BACI</name>
<reference evidence="1 2" key="1">
    <citation type="submission" date="2018-01" db="EMBL/GenBank/DDBJ databases">
        <title>Bacillus asahii Genome sequencing and assembly.</title>
        <authorList>
            <person name="Jiang H."/>
            <person name="Feng Y."/>
            <person name="Zhao F."/>
            <person name="Lin X."/>
        </authorList>
    </citation>
    <scope>NUCLEOTIDE SEQUENCE [LARGE SCALE GENOMIC DNA]</scope>
    <source>
        <strain evidence="1 2">OM18</strain>
    </source>
</reference>
<evidence type="ECO:0000313" key="2">
    <source>
        <dbReference type="Proteomes" id="UP000283095"/>
    </source>
</evidence>
<dbReference type="KEGG" id="pasa:BAOM_1899"/>
<dbReference type="Proteomes" id="UP000283095">
    <property type="component" value="Chromosome"/>
</dbReference>
<sequence>MYYFYEEAHAIIENESNLCTEHYQNFFDKEYSATLVLK</sequence>
<protein>
    <submittedName>
        <fullName evidence="1">Uncharacterized protein</fullName>
    </submittedName>
</protein>
<evidence type="ECO:0000313" key="1">
    <source>
        <dbReference type="EMBL" id="AZV42508.1"/>
    </source>
</evidence>
<proteinExistence type="predicted"/>
<dbReference type="EMBL" id="CP026095">
    <property type="protein sequence ID" value="AZV42508.1"/>
    <property type="molecule type" value="Genomic_DNA"/>
</dbReference>
<gene>
    <name evidence="1" type="ORF">BAOM_1899</name>
</gene>